<gene>
    <name evidence="1" type="ORF">CEN44_05570</name>
</gene>
<accession>A0A2N6K6M4</accession>
<name>A0A2N6K6M4_FISMU</name>
<organism evidence="1 2">
    <name type="scientific">Fischerella muscicola CCMEE 5323</name>
    <dbReference type="NCBI Taxonomy" id="2019572"/>
    <lineage>
        <taxon>Bacteria</taxon>
        <taxon>Bacillati</taxon>
        <taxon>Cyanobacteriota</taxon>
        <taxon>Cyanophyceae</taxon>
        <taxon>Nostocales</taxon>
        <taxon>Hapalosiphonaceae</taxon>
        <taxon>Fischerella</taxon>
    </lineage>
</organism>
<comment type="caution">
    <text evidence="1">The sequence shown here is derived from an EMBL/GenBank/DDBJ whole genome shotgun (WGS) entry which is preliminary data.</text>
</comment>
<evidence type="ECO:0000313" key="2">
    <source>
        <dbReference type="Proteomes" id="UP000235036"/>
    </source>
</evidence>
<dbReference type="Proteomes" id="UP000235036">
    <property type="component" value="Unassembled WGS sequence"/>
</dbReference>
<protein>
    <submittedName>
        <fullName evidence="1">Transcriptional regulator</fullName>
    </submittedName>
</protein>
<proteinExistence type="predicted"/>
<dbReference type="EMBL" id="NRQW01000112">
    <property type="protein sequence ID" value="PLZ92561.1"/>
    <property type="molecule type" value="Genomic_DNA"/>
</dbReference>
<reference evidence="1 2" key="1">
    <citation type="submission" date="2017-08" db="EMBL/GenBank/DDBJ databases">
        <title>Genomes of Fischerella (Mastigocladus) sp. strains.</title>
        <authorList>
            <person name="Miller S.R."/>
        </authorList>
    </citation>
    <scope>NUCLEOTIDE SEQUENCE [LARGE SCALE GENOMIC DNA]</scope>
    <source>
        <strain evidence="1 2">CCMEE 5323</strain>
    </source>
</reference>
<keyword evidence="2" id="KW-1185">Reference proteome</keyword>
<evidence type="ECO:0000313" key="1">
    <source>
        <dbReference type="EMBL" id="PLZ92561.1"/>
    </source>
</evidence>
<dbReference type="AlphaFoldDB" id="A0A2N6K6M4"/>
<sequence length="72" mass="8149">MNLVLFPSHFYRKSIPRLLANLYNKKTAIMAALVEGKQTEDKSKTGRNGQIFLSCLYFPKPSVNFTLKANAI</sequence>